<feature type="region of interest" description="Disordered" evidence="1">
    <location>
        <begin position="177"/>
        <end position="207"/>
    </location>
</feature>
<protein>
    <submittedName>
        <fullName evidence="2">Uncharacterized protein</fullName>
    </submittedName>
</protein>
<accession>A0A834W8E3</accession>
<feature type="region of interest" description="Disordered" evidence="1">
    <location>
        <begin position="23"/>
        <end position="47"/>
    </location>
</feature>
<gene>
    <name evidence="2" type="ORF">G2W53_039960</name>
</gene>
<proteinExistence type="predicted"/>
<sequence length="262" mass="29156">MQEQNYGPPTNDPHMSSTIARLQRRNYLSSKRGQKSGPPSNYPQMSSTVARFQPRNYLLSKIDENSYSPTNHPHMSSKVARLERKNYLLSKKGIDYTLNTVKHSSLSSSSSVLSNITNNNIPCRDSGLLIQEKLLDQSDSRNGTQPINTTSSDICNSNHNISAKDFRLIRKHKMLSTRASRSGTISSNTTSLPISNSRKRPRQSSVNESISSIAVHHIPTTQDHPTTTSIPIIGEPNHNENHIPGDSQDTCSYLIEGNVQFV</sequence>
<evidence type="ECO:0000313" key="3">
    <source>
        <dbReference type="Proteomes" id="UP000634136"/>
    </source>
</evidence>
<organism evidence="2 3">
    <name type="scientific">Senna tora</name>
    <dbReference type="NCBI Taxonomy" id="362788"/>
    <lineage>
        <taxon>Eukaryota</taxon>
        <taxon>Viridiplantae</taxon>
        <taxon>Streptophyta</taxon>
        <taxon>Embryophyta</taxon>
        <taxon>Tracheophyta</taxon>
        <taxon>Spermatophyta</taxon>
        <taxon>Magnoliopsida</taxon>
        <taxon>eudicotyledons</taxon>
        <taxon>Gunneridae</taxon>
        <taxon>Pentapetalae</taxon>
        <taxon>rosids</taxon>
        <taxon>fabids</taxon>
        <taxon>Fabales</taxon>
        <taxon>Fabaceae</taxon>
        <taxon>Caesalpinioideae</taxon>
        <taxon>Cassia clade</taxon>
        <taxon>Senna</taxon>
    </lineage>
</organism>
<reference evidence="2" key="1">
    <citation type="submission" date="2020-09" db="EMBL/GenBank/DDBJ databases">
        <title>Genome-Enabled Discovery of Anthraquinone Biosynthesis in Senna tora.</title>
        <authorList>
            <person name="Kang S.-H."/>
            <person name="Pandey R.P."/>
            <person name="Lee C.-M."/>
            <person name="Sim J.-S."/>
            <person name="Jeong J.-T."/>
            <person name="Choi B.-S."/>
            <person name="Jung M."/>
            <person name="Ginzburg D."/>
            <person name="Zhao K."/>
            <person name="Won S.Y."/>
            <person name="Oh T.-J."/>
            <person name="Yu Y."/>
            <person name="Kim N.-H."/>
            <person name="Lee O.R."/>
            <person name="Lee T.-H."/>
            <person name="Bashyal P."/>
            <person name="Kim T.-S."/>
            <person name="Lee W.-H."/>
            <person name="Kawkins C."/>
            <person name="Kim C.-K."/>
            <person name="Kim J.S."/>
            <person name="Ahn B.O."/>
            <person name="Rhee S.Y."/>
            <person name="Sohng J.K."/>
        </authorList>
    </citation>
    <scope>NUCLEOTIDE SEQUENCE</scope>
    <source>
        <tissue evidence="2">Leaf</tissue>
    </source>
</reference>
<evidence type="ECO:0000256" key="1">
    <source>
        <dbReference type="SAM" id="MobiDB-lite"/>
    </source>
</evidence>
<name>A0A834W8E3_9FABA</name>
<dbReference type="Proteomes" id="UP000634136">
    <property type="component" value="Unassembled WGS sequence"/>
</dbReference>
<feature type="compositionally biased region" description="Polar residues" evidence="1">
    <location>
        <begin position="177"/>
        <end position="196"/>
    </location>
</feature>
<dbReference type="EMBL" id="JAAIUW010000012">
    <property type="protein sequence ID" value="KAF7807799.1"/>
    <property type="molecule type" value="Genomic_DNA"/>
</dbReference>
<keyword evidence="3" id="KW-1185">Reference proteome</keyword>
<comment type="caution">
    <text evidence="2">The sequence shown here is derived from an EMBL/GenBank/DDBJ whole genome shotgun (WGS) entry which is preliminary data.</text>
</comment>
<dbReference type="AlphaFoldDB" id="A0A834W8E3"/>
<evidence type="ECO:0000313" key="2">
    <source>
        <dbReference type="EMBL" id="KAF7807799.1"/>
    </source>
</evidence>